<dbReference type="Proteomes" id="UP000198211">
    <property type="component" value="Unassembled WGS sequence"/>
</dbReference>
<reference evidence="2" key="1">
    <citation type="submission" date="2017-03" db="EMBL/GenBank/DDBJ databases">
        <title>Phytopthora megakarya and P. palmivora, two closely related causual agents of cacao black pod achieved similar genome size and gene model numbers by different mechanisms.</title>
        <authorList>
            <person name="Ali S."/>
            <person name="Shao J."/>
            <person name="Larry D.J."/>
            <person name="Kronmiller B."/>
            <person name="Shen D."/>
            <person name="Strem M.D."/>
            <person name="Melnick R.L."/>
            <person name="Guiltinan M.J."/>
            <person name="Tyler B.M."/>
            <person name="Meinhardt L.W."/>
            <person name="Bailey B.A."/>
        </authorList>
    </citation>
    <scope>NUCLEOTIDE SEQUENCE [LARGE SCALE GENOMIC DNA]</scope>
    <source>
        <strain evidence="2">zdho120</strain>
    </source>
</reference>
<keyword evidence="2" id="KW-1185">Reference proteome</keyword>
<evidence type="ECO:0000313" key="2">
    <source>
        <dbReference type="Proteomes" id="UP000198211"/>
    </source>
</evidence>
<sequence>MVFQQCYVPFQHLHFNMKSVLSFVRTEKLLTELQQWLFTNCSDKVKGWRFEVHNIDLETLWD</sequence>
<protein>
    <submittedName>
        <fullName evidence="1">Uncharacterized protein</fullName>
    </submittedName>
</protein>
<dbReference type="AlphaFoldDB" id="A0A225V0X0"/>
<evidence type="ECO:0000313" key="1">
    <source>
        <dbReference type="EMBL" id="OWY98823.1"/>
    </source>
</evidence>
<accession>A0A225V0X0</accession>
<dbReference type="EMBL" id="NBNE01009033">
    <property type="protein sequence ID" value="OWY98823.1"/>
    <property type="molecule type" value="Genomic_DNA"/>
</dbReference>
<name>A0A225V0X0_9STRA</name>
<comment type="caution">
    <text evidence="1">The sequence shown here is derived from an EMBL/GenBank/DDBJ whole genome shotgun (WGS) entry which is preliminary data.</text>
</comment>
<organism evidence="1 2">
    <name type="scientific">Phytophthora megakarya</name>
    <dbReference type="NCBI Taxonomy" id="4795"/>
    <lineage>
        <taxon>Eukaryota</taxon>
        <taxon>Sar</taxon>
        <taxon>Stramenopiles</taxon>
        <taxon>Oomycota</taxon>
        <taxon>Peronosporomycetes</taxon>
        <taxon>Peronosporales</taxon>
        <taxon>Peronosporaceae</taxon>
        <taxon>Phytophthora</taxon>
    </lineage>
</organism>
<proteinExistence type="predicted"/>
<gene>
    <name evidence="1" type="ORF">PHMEG_00030306</name>
</gene>